<dbReference type="PANTHER" id="PTHR21596">
    <property type="entry name" value="RIBONUCLEASE P SUBUNIT P38"/>
    <property type="match status" value="1"/>
</dbReference>
<name>A0A2Z7ATV6_9LAMI</name>
<dbReference type="Proteomes" id="UP000250235">
    <property type="component" value="Unassembled WGS sequence"/>
</dbReference>
<dbReference type="InterPro" id="IPR045177">
    <property type="entry name" value="FDM1-5/IDN2"/>
</dbReference>
<dbReference type="GO" id="GO:0080188">
    <property type="term" value="P:gene silencing by siRNA-directed DNA methylation"/>
    <property type="evidence" value="ECO:0007669"/>
    <property type="project" value="InterPro"/>
</dbReference>
<evidence type="ECO:0000313" key="1">
    <source>
        <dbReference type="EMBL" id="KZV25294.1"/>
    </source>
</evidence>
<protein>
    <submittedName>
        <fullName evidence="1">CAP-Gly domain-containing linker protein 1</fullName>
    </submittedName>
</protein>
<reference evidence="1 2" key="1">
    <citation type="journal article" date="2015" name="Proc. Natl. Acad. Sci. U.S.A.">
        <title>The resurrection genome of Boea hygrometrica: A blueprint for survival of dehydration.</title>
        <authorList>
            <person name="Xiao L."/>
            <person name="Yang G."/>
            <person name="Zhang L."/>
            <person name="Yang X."/>
            <person name="Zhao S."/>
            <person name="Ji Z."/>
            <person name="Zhou Q."/>
            <person name="Hu M."/>
            <person name="Wang Y."/>
            <person name="Chen M."/>
            <person name="Xu Y."/>
            <person name="Jin H."/>
            <person name="Xiao X."/>
            <person name="Hu G."/>
            <person name="Bao F."/>
            <person name="Hu Y."/>
            <person name="Wan P."/>
            <person name="Li L."/>
            <person name="Deng X."/>
            <person name="Kuang T."/>
            <person name="Xiang C."/>
            <person name="Zhu J.K."/>
            <person name="Oliver M.J."/>
            <person name="He Y."/>
        </authorList>
    </citation>
    <scope>NUCLEOTIDE SEQUENCE [LARGE SCALE GENOMIC DNA]</scope>
    <source>
        <strain evidence="2">cv. XS01</strain>
    </source>
</reference>
<proteinExistence type="predicted"/>
<dbReference type="PANTHER" id="PTHR21596:SF65">
    <property type="entry name" value="PROTEIN INVOLVED IN DE NOVO 2-RELATED"/>
    <property type="match status" value="1"/>
</dbReference>
<evidence type="ECO:0000313" key="2">
    <source>
        <dbReference type="Proteomes" id="UP000250235"/>
    </source>
</evidence>
<keyword evidence="2" id="KW-1185">Reference proteome</keyword>
<dbReference type="EMBL" id="KV011895">
    <property type="protein sequence ID" value="KZV25294.1"/>
    <property type="molecule type" value="Genomic_DNA"/>
</dbReference>
<sequence length="167" mass="19154">MQEQFKSSSETKHREDWVKCRIVHEQINCSVQVWCSSAEPSFFSKRLDEIETTPTIGAEEESIRKGYSIGLRRVKMAHGSGKFSGSTRKRGLLLKSLKEKEGELEDREALNQTLIVQERKNNDELQEVRKELVNGLEDISSIARIGIKRMGELDSKSFHEAVKKMRS</sequence>
<dbReference type="OrthoDB" id="995675at2759"/>
<accession>A0A2Z7ATV6</accession>
<gene>
    <name evidence="1" type="ORF">F511_07426</name>
</gene>
<organism evidence="1 2">
    <name type="scientific">Dorcoceras hygrometricum</name>
    <dbReference type="NCBI Taxonomy" id="472368"/>
    <lineage>
        <taxon>Eukaryota</taxon>
        <taxon>Viridiplantae</taxon>
        <taxon>Streptophyta</taxon>
        <taxon>Embryophyta</taxon>
        <taxon>Tracheophyta</taxon>
        <taxon>Spermatophyta</taxon>
        <taxon>Magnoliopsida</taxon>
        <taxon>eudicotyledons</taxon>
        <taxon>Gunneridae</taxon>
        <taxon>Pentapetalae</taxon>
        <taxon>asterids</taxon>
        <taxon>lamiids</taxon>
        <taxon>Lamiales</taxon>
        <taxon>Gesneriaceae</taxon>
        <taxon>Didymocarpoideae</taxon>
        <taxon>Trichosporeae</taxon>
        <taxon>Loxocarpinae</taxon>
        <taxon>Dorcoceras</taxon>
    </lineage>
</organism>
<dbReference type="AlphaFoldDB" id="A0A2Z7ATV6"/>